<dbReference type="Proteomes" id="UP000323300">
    <property type="component" value="Unassembled WGS sequence"/>
</dbReference>
<evidence type="ECO:0000313" key="2">
    <source>
        <dbReference type="EMBL" id="SFK29691.1"/>
    </source>
</evidence>
<feature type="transmembrane region" description="Helical" evidence="1">
    <location>
        <begin position="6"/>
        <end position="36"/>
    </location>
</feature>
<evidence type="ECO:0000313" key="3">
    <source>
        <dbReference type="Proteomes" id="UP000323300"/>
    </source>
</evidence>
<organism evidence="2 3">
    <name type="scientific">Neomesorhizobium albiziae</name>
    <dbReference type="NCBI Taxonomy" id="335020"/>
    <lineage>
        <taxon>Bacteria</taxon>
        <taxon>Pseudomonadati</taxon>
        <taxon>Pseudomonadota</taxon>
        <taxon>Alphaproteobacteria</taxon>
        <taxon>Hyphomicrobiales</taxon>
        <taxon>Phyllobacteriaceae</taxon>
        <taxon>Neomesorhizobium</taxon>
    </lineage>
</organism>
<dbReference type="AlphaFoldDB" id="A0A1I3YEI2"/>
<keyword evidence="3" id="KW-1185">Reference proteome</keyword>
<name>A0A1I3YEI2_9HYPH</name>
<evidence type="ECO:0000256" key="1">
    <source>
        <dbReference type="SAM" id="Phobius"/>
    </source>
</evidence>
<reference evidence="2 3" key="1">
    <citation type="submission" date="2016-10" db="EMBL/GenBank/DDBJ databases">
        <authorList>
            <person name="Varghese N."/>
            <person name="Submissions S."/>
        </authorList>
    </citation>
    <scope>NUCLEOTIDE SEQUENCE [LARGE SCALE GENOMIC DNA]</scope>
    <source>
        <strain evidence="2 3">DSM 21822</strain>
    </source>
</reference>
<protein>
    <submittedName>
        <fullName evidence="2">Uncharacterized protein</fullName>
    </submittedName>
</protein>
<keyword evidence="1" id="KW-0812">Transmembrane</keyword>
<proteinExistence type="predicted"/>
<accession>A0A1I3YEI2</accession>
<dbReference type="RefSeq" id="WP_280177984.1">
    <property type="nucleotide sequence ID" value="NZ_BSPE01000007.1"/>
</dbReference>
<keyword evidence="1" id="KW-0472">Membrane</keyword>
<dbReference type="EMBL" id="FOSL01000004">
    <property type="protein sequence ID" value="SFK29691.1"/>
    <property type="molecule type" value="Genomic_DNA"/>
</dbReference>
<keyword evidence="1" id="KW-1133">Transmembrane helix</keyword>
<gene>
    <name evidence="2" type="ORF">SAMN04488498_104354</name>
</gene>
<sequence>MTDIGLALVIIVFGLPILAIEAVVIAGVVWLIFAIVAGRIRL</sequence>